<proteinExistence type="predicted"/>
<dbReference type="EMBL" id="JANBPW010003473">
    <property type="protein sequence ID" value="KAJ1937569.1"/>
    <property type="molecule type" value="Genomic_DNA"/>
</dbReference>
<reference evidence="1" key="1">
    <citation type="submission" date="2022-07" db="EMBL/GenBank/DDBJ databases">
        <title>Phylogenomic reconstructions and comparative analyses of Kickxellomycotina fungi.</title>
        <authorList>
            <person name="Reynolds N.K."/>
            <person name="Stajich J.E."/>
            <person name="Barry K."/>
            <person name="Grigoriev I.V."/>
            <person name="Crous P."/>
            <person name="Smith M.E."/>
        </authorList>
    </citation>
    <scope>NUCLEOTIDE SEQUENCE</scope>
    <source>
        <strain evidence="1">NRRL 5244</strain>
    </source>
</reference>
<evidence type="ECO:0000313" key="2">
    <source>
        <dbReference type="Proteomes" id="UP001150603"/>
    </source>
</evidence>
<name>A0ACC1J4M1_9FUNG</name>
<evidence type="ECO:0000313" key="1">
    <source>
        <dbReference type="EMBL" id="KAJ1937569.1"/>
    </source>
</evidence>
<accession>A0ACC1J4M1</accession>
<keyword evidence="2" id="KW-1185">Reference proteome</keyword>
<protein>
    <submittedName>
        <fullName evidence="1">Uncharacterized protein</fullName>
    </submittedName>
</protein>
<feature type="non-terminal residue" evidence="1">
    <location>
        <position position="1"/>
    </location>
</feature>
<comment type="caution">
    <text evidence="1">The sequence shown here is derived from an EMBL/GenBank/DDBJ whole genome shotgun (WGS) entry which is preliminary data.</text>
</comment>
<sequence>QWYHGLGPAGQFTLHGLWPDTCTGGQTGSSGCDSSRVYSNVGTIMQDYDSSVYDQMSTYWPSYTGDNNSFWSHEWSKHGTCVTTLDPSCYSSYTQYQDVSDYFTKVLSLRSQYDYYTALKNKGIVPTTSKKYTAAAFKAAIKAELGIDVVLKCSSGTLSEIWAWFNVQNQDAYVPTATWASDTCTTFSYPPKY</sequence>
<gene>
    <name evidence="1" type="ORF">FBU59_004711</name>
</gene>
<organism evidence="1 2">
    <name type="scientific">Linderina macrospora</name>
    <dbReference type="NCBI Taxonomy" id="4868"/>
    <lineage>
        <taxon>Eukaryota</taxon>
        <taxon>Fungi</taxon>
        <taxon>Fungi incertae sedis</taxon>
        <taxon>Zoopagomycota</taxon>
        <taxon>Kickxellomycotina</taxon>
        <taxon>Kickxellomycetes</taxon>
        <taxon>Kickxellales</taxon>
        <taxon>Kickxellaceae</taxon>
        <taxon>Linderina</taxon>
    </lineage>
</organism>
<dbReference type="Proteomes" id="UP001150603">
    <property type="component" value="Unassembled WGS sequence"/>
</dbReference>